<reference evidence="1" key="1">
    <citation type="submission" date="2023-10" db="EMBL/GenBank/DDBJ databases">
        <authorList>
            <person name="Hackl T."/>
        </authorList>
    </citation>
    <scope>NUCLEOTIDE SEQUENCE</scope>
</reference>
<sequence length="175" mass="17999">MKLTPYAAYIGLALRLPQLTTAVPNITVEALGTSCTAYPGYGAGAAGPFLTVADSTGQAVDGVGLDAHLFFDNHLGWGFVTAPAAVVMPASAPSTNISFHCANSTLQAQVNMTTEGGGEPVWQDLVISGDPNLLGGLGFAFPEGRCASIPVEPYWHFVDGEQQPGVFLGAKGSTT</sequence>
<keyword evidence="2" id="KW-1185">Reference proteome</keyword>
<proteinExistence type="predicted"/>
<gene>
    <name evidence="1" type="ORF">KHLLAP_LOCUS13685</name>
</gene>
<dbReference type="Proteomes" id="UP001295740">
    <property type="component" value="Unassembled WGS sequence"/>
</dbReference>
<organism evidence="1 2">
    <name type="scientific">Anthostomella pinea</name>
    <dbReference type="NCBI Taxonomy" id="933095"/>
    <lineage>
        <taxon>Eukaryota</taxon>
        <taxon>Fungi</taxon>
        <taxon>Dikarya</taxon>
        <taxon>Ascomycota</taxon>
        <taxon>Pezizomycotina</taxon>
        <taxon>Sordariomycetes</taxon>
        <taxon>Xylariomycetidae</taxon>
        <taxon>Xylariales</taxon>
        <taxon>Xylariaceae</taxon>
        <taxon>Anthostomella</taxon>
    </lineage>
</organism>
<evidence type="ECO:0000313" key="1">
    <source>
        <dbReference type="EMBL" id="CAJ2513217.1"/>
    </source>
</evidence>
<evidence type="ECO:0000313" key="2">
    <source>
        <dbReference type="Proteomes" id="UP001295740"/>
    </source>
</evidence>
<dbReference type="AlphaFoldDB" id="A0AAI8YMZ7"/>
<accession>A0AAI8YMZ7</accession>
<name>A0AAI8YMZ7_9PEZI</name>
<dbReference type="EMBL" id="CAUWAG010000020">
    <property type="protein sequence ID" value="CAJ2513217.1"/>
    <property type="molecule type" value="Genomic_DNA"/>
</dbReference>
<protein>
    <submittedName>
        <fullName evidence="1">Uu.00g013360.m01.CDS01</fullName>
    </submittedName>
</protein>
<comment type="caution">
    <text evidence="1">The sequence shown here is derived from an EMBL/GenBank/DDBJ whole genome shotgun (WGS) entry which is preliminary data.</text>
</comment>